<accession>A0ABR6KQW2</accession>
<dbReference type="EMBL" id="JACHOC010000008">
    <property type="protein sequence ID" value="MBB4623816.1"/>
    <property type="molecule type" value="Genomic_DNA"/>
</dbReference>
<sequence>MNELQLIQSKIYEIRGQKVMLDKDLAELYQVTTGNLNKAVQRNIKRFPVDFMFQLTKSEFEEQNLIFQNGTSRWGGTRKFPFAFTEQGLAMLSGVLNSDIAIQVNINIMRAFVAVRQKLIMPPIDKFTVLKQEIKDLKEYIEETFTDYNDINEDTRIQLELINKTLAELQVQKTLSDKPRNPVGFVKPK</sequence>
<reference evidence="2 3" key="1">
    <citation type="submission" date="2020-08" db="EMBL/GenBank/DDBJ databases">
        <title>Genomic Encyclopedia of Type Strains, Phase IV (KMG-IV): sequencing the most valuable type-strain genomes for metagenomic binning, comparative biology and taxonomic classification.</title>
        <authorList>
            <person name="Goeker M."/>
        </authorList>
    </citation>
    <scope>NUCLEOTIDE SEQUENCE [LARGE SCALE GENOMIC DNA]</scope>
    <source>
        <strain evidence="2 3">DSM 102983</strain>
    </source>
</reference>
<evidence type="ECO:0000259" key="1">
    <source>
        <dbReference type="Pfam" id="PF10543"/>
    </source>
</evidence>
<proteinExistence type="predicted"/>
<dbReference type="Pfam" id="PF10543">
    <property type="entry name" value="ORF6N"/>
    <property type="match status" value="1"/>
</dbReference>
<protein>
    <recommendedName>
        <fullName evidence="1">KilA-N DNA-binding domain-containing protein</fullName>
    </recommendedName>
</protein>
<organism evidence="2 3">
    <name type="scientific">Parabacteroides faecis</name>
    <dbReference type="NCBI Taxonomy" id="1217282"/>
    <lineage>
        <taxon>Bacteria</taxon>
        <taxon>Pseudomonadati</taxon>
        <taxon>Bacteroidota</taxon>
        <taxon>Bacteroidia</taxon>
        <taxon>Bacteroidales</taxon>
        <taxon>Tannerellaceae</taxon>
        <taxon>Parabacteroides</taxon>
    </lineage>
</organism>
<dbReference type="Proteomes" id="UP000533637">
    <property type="component" value="Unassembled WGS sequence"/>
</dbReference>
<feature type="domain" description="KilA-N DNA-binding" evidence="1">
    <location>
        <begin position="9"/>
        <end position="95"/>
    </location>
</feature>
<evidence type="ECO:0000313" key="3">
    <source>
        <dbReference type="Proteomes" id="UP000533637"/>
    </source>
</evidence>
<comment type="caution">
    <text evidence="2">The sequence shown here is derived from an EMBL/GenBank/DDBJ whole genome shotgun (WGS) entry which is preliminary data.</text>
</comment>
<dbReference type="InterPro" id="IPR018873">
    <property type="entry name" value="KilA-N_DNA-bd_domain"/>
</dbReference>
<name>A0ABR6KQW2_9BACT</name>
<keyword evidence="3" id="KW-1185">Reference proteome</keyword>
<evidence type="ECO:0000313" key="2">
    <source>
        <dbReference type="EMBL" id="MBB4623816.1"/>
    </source>
</evidence>
<dbReference type="RefSeq" id="WP_183671744.1">
    <property type="nucleotide sequence ID" value="NZ_BMPB01000020.1"/>
</dbReference>
<gene>
    <name evidence="2" type="ORF">GGQ57_003740</name>
</gene>